<organism evidence="2 3">
    <name type="scientific">Desulfuromonas soudanensis</name>
    <dbReference type="NCBI Taxonomy" id="1603606"/>
    <lineage>
        <taxon>Bacteria</taxon>
        <taxon>Pseudomonadati</taxon>
        <taxon>Thermodesulfobacteriota</taxon>
        <taxon>Desulfuromonadia</taxon>
        <taxon>Desulfuromonadales</taxon>
        <taxon>Desulfuromonadaceae</taxon>
        <taxon>Desulfuromonas</taxon>
    </lineage>
</organism>
<name>A0A0M5IKX2_9BACT</name>
<sequence>MRRGLTLGKYAPFHKGHQMVIETALAEVDELIVMIYDSDLIEVPLPVRADWIKSLYPAVTVIEAWDGPDGYGDTPEIMRVQESYILKKLNGLPITHFYSSEFYGDHVSRALNAIDRRVDEPRRKVPISGTQLRADYYSGRAFLSDTVYADLIVKACFLGAPSTGKTTLTSALAERYDTQWMPEYGGEYWLQNHVDRRITLEQFEEIAPEHNRREDALVALSRRYLFCDTSPITTYVFAKDYHGCAGPMLTILAREAEKRYDLYFLCDTDIPYAETWDRSGDQKRQWFQKQIIGDLAERRIPYFVLRGDLESRIRQVENVLKQFRKFGNITNIRHDPLV</sequence>
<dbReference type="Proteomes" id="UP000057158">
    <property type="component" value="Chromosome"/>
</dbReference>
<evidence type="ECO:0000313" key="3">
    <source>
        <dbReference type="Proteomes" id="UP000057158"/>
    </source>
</evidence>
<dbReference type="PANTHER" id="PTHR37512:SF1">
    <property type="entry name" value="NADR_TTD14 AAA DOMAIN-CONTAINING PROTEIN"/>
    <property type="match status" value="1"/>
</dbReference>
<dbReference type="RefSeq" id="WP_053550449.1">
    <property type="nucleotide sequence ID" value="NZ_CP010802.1"/>
</dbReference>
<gene>
    <name evidence="2" type="ORF">DSOUD_1552</name>
</gene>
<dbReference type="AlphaFoldDB" id="A0A0M5IKX2"/>
<dbReference type="GO" id="GO:0003824">
    <property type="term" value="F:catalytic activity"/>
    <property type="evidence" value="ECO:0007669"/>
    <property type="project" value="InterPro"/>
</dbReference>
<dbReference type="InterPro" id="IPR038727">
    <property type="entry name" value="NadR/Ttd14_AAA_dom"/>
</dbReference>
<dbReference type="NCBIfam" id="TIGR00125">
    <property type="entry name" value="cyt_tran_rel"/>
    <property type="match status" value="1"/>
</dbReference>
<dbReference type="Gene3D" id="3.40.50.620">
    <property type="entry name" value="HUPs"/>
    <property type="match status" value="1"/>
</dbReference>
<dbReference type="InterPro" id="IPR014729">
    <property type="entry name" value="Rossmann-like_a/b/a_fold"/>
</dbReference>
<evidence type="ECO:0000313" key="2">
    <source>
        <dbReference type="EMBL" id="ALC16331.1"/>
    </source>
</evidence>
<dbReference type="PATRIC" id="fig|1603606.3.peg.1690"/>
<reference evidence="2 3" key="1">
    <citation type="submission" date="2015-07" db="EMBL/GenBank/DDBJ databases">
        <title>Isolation and Genomic Characterization of a Novel Halophilic Metal-Reducing Deltaproteobacterium from the Deep Subsurface.</title>
        <authorList>
            <person name="Badalamenti J.P."/>
            <person name="Summers Z.M."/>
            <person name="Gralnick J.A."/>
            <person name="Bond D.R."/>
        </authorList>
    </citation>
    <scope>NUCLEOTIDE SEQUENCE [LARGE SCALE GENOMIC DNA]</scope>
    <source>
        <strain evidence="2 3">WTL</strain>
    </source>
</reference>
<proteinExistence type="predicted"/>
<dbReference type="Gene3D" id="3.40.50.300">
    <property type="entry name" value="P-loop containing nucleotide triphosphate hydrolases"/>
    <property type="match status" value="1"/>
</dbReference>
<dbReference type="OrthoDB" id="9779753at2"/>
<protein>
    <recommendedName>
        <fullName evidence="1">NadR/Ttd14 AAA domain-containing protein</fullName>
    </recommendedName>
</protein>
<evidence type="ECO:0000259" key="1">
    <source>
        <dbReference type="Pfam" id="PF13521"/>
    </source>
</evidence>
<dbReference type="InterPro" id="IPR004821">
    <property type="entry name" value="Cyt_trans-like"/>
</dbReference>
<keyword evidence="3" id="KW-1185">Reference proteome</keyword>
<dbReference type="Pfam" id="PF13521">
    <property type="entry name" value="AAA_28"/>
    <property type="match status" value="1"/>
</dbReference>
<dbReference type="InterPro" id="IPR027417">
    <property type="entry name" value="P-loop_NTPase"/>
</dbReference>
<dbReference type="STRING" id="1603606.DSOUD_1552"/>
<dbReference type="KEGG" id="des:DSOUD_1552"/>
<dbReference type="PANTHER" id="PTHR37512">
    <property type="entry name" value="TRIFUNCTIONAL NAD BIOSYNTHESIS/REGULATOR PROTEIN NADR"/>
    <property type="match status" value="1"/>
</dbReference>
<accession>A0A0M5IKX2</accession>
<dbReference type="SUPFAM" id="SSF52540">
    <property type="entry name" value="P-loop containing nucleoside triphosphate hydrolases"/>
    <property type="match status" value="1"/>
</dbReference>
<dbReference type="InterPro" id="IPR052735">
    <property type="entry name" value="NAD_biosynth-regulator"/>
</dbReference>
<dbReference type="SUPFAM" id="SSF52374">
    <property type="entry name" value="Nucleotidylyl transferase"/>
    <property type="match status" value="1"/>
</dbReference>
<feature type="domain" description="NadR/Ttd14 AAA" evidence="1">
    <location>
        <begin position="155"/>
        <end position="312"/>
    </location>
</feature>
<dbReference type="EMBL" id="CP010802">
    <property type="protein sequence ID" value="ALC16331.1"/>
    <property type="molecule type" value="Genomic_DNA"/>
</dbReference>